<dbReference type="AlphaFoldDB" id="A0A4Z2DWB5"/>
<feature type="compositionally biased region" description="Low complexity" evidence="1">
    <location>
        <begin position="608"/>
        <end position="622"/>
    </location>
</feature>
<dbReference type="EMBL" id="SKCS01000019">
    <property type="protein sequence ID" value="TNN20842.1"/>
    <property type="molecule type" value="Genomic_DNA"/>
</dbReference>
<evidence type="ECO:0000256" key="1">
    <source>
        <dbReference type="SAM" id="MobiDB-lite"/>
    </source>
</evidence>
<keyword evidence="3" id="KW-1185">Reference proteome</keyword>
<feature type="compositionally biased region" description="Polar residues" evidence="1">
    <location>
        <begin position="572"/>
        <end position="587"/>
    </location>
</feature>
<dbReference type="EMBL" id="SKCS01000019">
    <property type="protein sequence ID" value="TNN20841.1"/>
    <property type="molecule type" value="Genomic_DNA"/>
</dbReference>
<reference evidence="2 3" key="1">
    <citation type="submission" date="2019-03" db="EMBL/GenBank/DDBJ databases">
        <title>An improved genome assembly of the fluke Schistosoma japonicum.</title>
        <authorList>
            <person name="Hu W."/>
            <person name="Luo F."/>
            <person name="Yin M."/>
            <person name="Mo X."/>
            <person name="Sun C."/>
            <person name="Wu Q."/>
            <person name="Zhu B."/>
            <person name="Xiang M."/>
            <person name="Wang J."/>
            <person name="Wang Y."/>
            <person name="Zhang T."/>
            <person name="Xu B."/>
            <person name="Zheng H."/>
            <person name="Feng Z."/>
        </authorList>
    </citation>
    <scope>NUCLEOTIDE SEQUENCE [LARGE SCALE GENOMIC DNA]</scope>
    <source>
        <strain evidence="2">HuSjv2</strain>
        <tissue evidence="2">Worms</tissue>
    </source>
</reference>
<name>A0A4Z2DWB5_SCHJA</name>
<feature type="compositionally biased region" description="Polar residues" evidence="1">
    <location>
        <begin position="653"/>
        <end position="667"/>
    </location>
</feature>
<accession>A0A4Z2DWB5</accession>
<feature type="compositionally biased region" description="Polar residues" evidence="1">
    <location>
        <begin position="538"/>
        <end position="551"/>
    </location>
</feature>
<dbReference type="OrthoDB" id="6253410at2759"/>
<feature type="compositionally biased region" description="Polar residues" evidence="1">
    <location>
        <begin position="675"/>
        <end position="690"/>
    </location>
</feature>
<feature type="region of interest" description="Disordered" evidence="1">
    <location>
        <begin position="509"/>
        <end position="551"/>
    </location>
</feature>
<feature type="region of interest" description="Disordered" evidence="1">
    <location>
        <begin position="606"/>
        <end position="627"/>
    </location>
</feature>
<sequence>MKLNDLLSNGDNKLSQMLTTVPTASSANCMFQSVNRKPSEIECLMRSNFRNPESGNNDERFIPLADTLPTKIRDRMDERDALRKRTLSVELYSEQKPFELYQHNLLNDGDSKNDENQTINIEIFENTREEISDTFTRKSTLSTNRSLTSCQSKYTDVLHEIDFQQAESPLNVTVVPQHIFSEATLNTQQKSFVFNKSNLIFDRSNHLKYSNSPRPIEHQPQLHSKHKTLYRCDLDSLRKPRNNPAAGKNSIVSKKLIKTQTKLPRNLLINAAEGLRELSRDSSDDEHFDTNSSLNFLIHNSTQNLNDSSSSTESSKHTYTMGSPAEFLDTKLDLEQMDRSYHSAVSNNSESNSVGSHIHESTEYAASNGTFTRPRLPNTVVCNGEFRLKVDKNNEVGTNKENKSSHFPLKMTDLMSFEELDDYLFDTQKLVTQLEQKMANNKSEIVTSQKQWSVKKNESISSTEDNEVAKALNNADQLLGSTANKRLSAILRRRQDKQRACHSDVEQAKRLLNGSSGITEGKSTRSRKTTQSSVTSRPQSQQPTSRCVKNSHVSSCDQSFVPVRNASETRRNCSNKLSHNSSNFSTSVEKSTKSFFSQKIVNIDHHNISNNHSSTSTTPESSRQVGSDAIKTSKMLAALNWQRRKSYDPRQFLNKSTGNSTARSQSRPPMDDDILSTSTDGKSRSCLTNRSVNPTRRLNVTTRRTAPVDTTDCIAAMELVRQINHNSDLQSIGDFHNRTTIHTVKNSNRKGCTNQHNQEFKEAEPKIITSDKKSNTCESRLKTKQTSKTCSVCDGTKHCSRHQNSNGNKNANKHLPSVVTARLPTHQQIDSSNSQSCTSESNFPCPSDSSKIITIECTGKIKTSNQNEMNCHDIAVETVKFKIEKLTNFIVRLRKRIDEKLAVFGLRSLVLRGYVNYLFLKNTTFFPNDEQ</sequence>
<comment type="caution">
    <text evidence="2">The sequence shown here is derived from an EMBL/GenBank/DDBJ whole genome shotgun (WGS) entry which is preliminary data.</text>
</comment>
<proteinExistence type="predicted"/>
<gene>
    <name evidence="2" type="ORF">EWB00_002927</name>
</gene>
<organism evidence="2 3">
    <name type="scientific">Schistosoma japonicum</name>
    <name type="common">Blood fluke</name>
    <dbReference type="NCBI Taxonomy" id="6182"/>
    <lineage>
        <taxon>Eukaryota</taxon>
        <taxon>Metazoa</taxon>
        <taxon>Spiralia</taxon>
        <taxon>Lophotrochozoa</taxon>
        <taxon>Platyhelminthes</taxon>
        <taxon>Trematoda</taxon>
        <taxon>Digenea</taxon>
        <taxon>Strigeidida</taxon>
        <taxon>Schistosomatoidea</taxon>
        <taxon>Schistosomatidae</taxon>
        <taxon>Schistosoma</taxon>
    </lineage>
</organism>
<evidence type="ECO:0000313" key="2">
    <source>
        <dbReference type="EMBL" id="TNN20841.1"/>
    </source>
</evidence>
<feature type="region of interest" description="Disordered" evidence="1">
    <location>
        <begin position="565"/>
        <end position="587"/>
    </location>
</feature>
<dbReference type="Proteomes" id="UP000311919">
    <property type="component" value="Unassembled WGS sequence"/>
</dbReference>
<protein>
    <submittedName>
        <fullName evidence="2">Uncharacterized protein</fullName>
    </submittedName>
</protein>
<evidence type="ECO:0000313" key="3">
    <source>
        <dbReference type="Proteomes" id="UP000311919"/>
    </source>
</evidence>
<feature type="region of interest" description="Disordered" evidence="1">
    <location>
        <begin position="647"/>
        <end position="690"/>
    </location>
</feature>